<evidence type="ECO:0000313" key="2">
    <source>
        <dbReference type="EMBL" id="SHJ65288.1"/>
    </source>
</evidence>
<feature type="domain" description="Cupin type-2" evidence="1">
    <location>
        <begin position="123"/>
        <end position="179"/>
    </location>
</feature>
<dbReference type="Pfam" id="PF07883">
    <property type="entry name" value="Cupin_2"/>
    <property type="match status" value="1"/>
</dbReference>
<dbReference type="InterPro" id="IPR047142">
    <property type="entry name" value="OryJ/VirC-like"/>
</dbReference>
<dbReference type="SUPFAM" id="SSF51182">
    <property type="entry name" value="RmlC-like cupins"/>
    <property type="match status" value="1"/>
</dbReference>
<gene>
    <name evidence="2" type="ORF">SAMN05192548_1004222</name>
</gene>
<organism evidence="2 3">
    <name type="scientific">Paraburkholderia terricola</name>
    <dbReference type="NCBI Taxonomy" id="169427"/>
    <lineage>
        <taxon>Bacteria</taxon>
        <taxon>Pseudomonadati</taxon>
        <taxon>Pseudomonadota</taxon>
        <taxon>Betaproteobacteria</taxon>
        <taxon>Burkholderiales</taxon>
        <taxon>Burkholderiaceae</taxon>
        <taxon>Paraburkholderia</taxon>
    </lineage>
</organism>
<dbReference type="InterPro" id="IPR011051">
    <property type="entry name" value="RmlC_Cupin_sf"/>
</dbReference>
<accession>A0A1M6L253</accession>
<dbReference type="InterPro" id="IPR013096">
    <property type="entry name" value="Cupin_2"/>
</dbReference>
<evidence type="ECO:0000313" key="3">
    <source>
        <dbReference type="Proteomes" id="UP000184395"/>
    </source>
</evidence>
<dbReference type="Proteomes" id="UP000184395">
    <property type="component" value="Unassembled WGS sequence"/>
</dbReference>
<protein>
    <submittedName>
        <fullName evidence="2">Cupin domain-containing protein</fullName>
    </submittedName>
</protein>
<dbReference type="STRING" id="169427.SAMN05192548_1004222"/>
<sequence>METLVNNQGLQQQADTDTYCPVRRIVTGTNTRGQSCFVSDGPTPNRTNRPGLPLAHVVWATGEARAPGDDPAPAGRAFAFHSKGGSLLRVVDFPPDNNYDEAQLKQFLDDSGVRGKSDARHFWFHKTESLDYAIVLEGEIWALLDEGETLMRAGDVLIQRATSHSWANRSDKPCRMAFVLLDLVEGEPL</sequence>
<dbReference type="CDD" id="cd02231">
    <property type="entry name" value="cupin_BLL6423-like"/>
    <property type="match status" value="1"/>
</dbReference>
<dbReference type="AlphaFoldDB" id="A0A1M6L253"/>
<dbReference type="InterPro" id="IPR014710">
    <property type="entry name" value="RmlC-like_jellyroll"/>
</dbReference>
<dbReference type="PANTHER" id="PTHR36156">
    <property type="entry name" value="SLR2101 PROTEIN"/>
    <property type="match status" value="1"/>
</dbReference>
<proteinExistence type="predicted"/>
<dbReference type="Gene3D" id="2.20.70.150">
    <property type="match status" value="1"/>
</dbReference>
<name>A0A1M6L253_9BURK</name>
<evidence type="ECO:0000259" key="1">
    <source>
        <dbReference type="Pfam" id="PF07883"/>
    </source>
</evidence>
<dbReference type="OrthoDB" id="713485at2"/>
<dbReference type="RefSeq" id="WP_073427666.1">
    <property type="nucleotide sequence ID" value="NZ_CADFGY010000001.1"/>
</dbReference>
<reference evidence="2 3" key="1">
    <citation type="submission" date="2016-11" db="EMBL/GenBank/DDBJ databases">
        <authorList>
            <person name="Jaros S."/>
            <person name="Januszkiewicz K."/>
            <person name="Wedrychowicz H."/>
        </authorList>
    </citation>
    <scope>NUCLEOTIDE SEQUENCE [LARGE SCALE GENOMIC DNA]</scope>
    <source>
        <strain evidence="2 3">LMG 20594</strain>
    </source>
</reference>
<dbReference type="EMBL" id="FRAB01000004">
    <property type="protein sequence ID" value="SHJ65288.1"/>
    <property type="molecule type" value="Genomic_DNA"/>
</dbReference>
<dbReference type="PANTHER" id="PTHR36156:SF2">
    <property type="entry name" value="CUPIN TYPE-2 DOMAIN-CONTAINING PROTEIN"/>
    <property type="match status" value="1"/>
</dbReference>
<dbReference type="Gene3D" id="2.60.120.10">
    <property type="entry name" value="Jelly Rolls"/>
    <property type="match status" value="1"/>
</dbReference>